<sequence length="76" mass="8658">MEIILGTALYALVVFISVKIMRAASGLLSFRRSTMCSTGNRKLRLRPMYHQQDHLCLGKMCHNSREACPHHLHHAV</sequence>
<protein>
    <submittedName>
        <fullName evidence="1">Uncharacterized protein</fullName>
    </submittedName>
</protein>
<keyword evidence="2" id="KW-1185">Reference proteome</keyword>
<dbReference type="EMBL" id="BLVO01000013">
    <property type="protein sequence ID" value="GFM33604.1"/>
    <property type="molecule type" value="Genomic_DNA"/>
</dbReference>
<gene>
    <name evidence="1" type="ORF">DSM101010T_19690</name>
</gene>
<dbReference type="AlphaFoldDB" id="A0A7J0BKL0"/>
<comment type="caution">
    <text evidence="1">The sequence shown here is derived from an EMBL/GenBank/DDBJ whole genome shotgun (WGS) entry which is preliminary data.</text>
</comment>
<reference evidence="1 2" key="1">
    <citation type="submission" date="2020-05" db="EMBL/GenBank/DDBJ databases">
        <title>Draft genome sequence of Desulfovibrio sp. strain HN2T.</title>
        <authorList>
            <person name="Ueno A."/>
            <person name="Tamazawa S."/>
            <person name="Tamamura S."/>
            <person name="Murakami T."/>
            <person name="Kiyama T."/>
            <person name="Inomata H."/>
            <person name="Amano Y."/>
            <person name="Miyakawa K."/>
            <person name="Tamaki H."/>
            <person name="Naganuma T."/>
            <person name="Kaneko K."/>
        </authorList>
    </citation>
    <scope>NUCLEOTIDE SEQUENCE [LARGE SCALE GENOMIC DNA]</scope>
    <source>
        <strain evidence="1 2">HN2</strain>
    </source>
</reference>
<dbReference type="Proteomes" id="UP000503840">
    <property type="component" value="Unassembled WGS sequence"/>
</dbReference>
<accession>A0A7J0BKL0</accession>
<proteinExistence type="predicted"/>
<dbReference type="RefSeq" id="WP_174405250.1">
    <property type="nucleotide sequence ID" value="NZ_BLVO01000013.1"/>
</dbReference>
<evidence type="ECO:0000313" key="1">
    <source>
        <dbReference type="EMBL" id="GFM33604.1"/>
    </source>
</evidence>
<evidence type="ECO:0000313" key="2">
    <source>
        <dbReference type="Proteomes" id="UP000503840"/>
    </source>
</evidence>
<organism evidence="1 2">
    <name type="scientific">Desulfovibrio subterraneus</name>
    <dbReference type="NCBI Taxonomy" id="2718620"/>
    <lineage>
        <taxon>Bacteria</taxon>
        <taxon>Pseudomonadati</taxon>
        <taxon>Thermodesulfobacteriota</taxon>
        <taxon>Desulfovibrionia</taxon>
        <taxon>Desulfovibrionales</taxon>
        <taxon>Desulfovibrionaceae</taxon>
        <taxon>Desulfovibrio</taxon>
    </lineage>
</organism>
<name>A0A7J0BKL0_9BACT</name>